<dbReference type="AlphaFoldDB" id="A0A423W5V7"/>
<protein>
    <submittedName>
        <fullName evidence="1">Uncharacterized protein</fullName>
    </submittedName>
</protein>
<sequence>MKPIRFLPVPALGAHALTLSASSLAARSQRLNINDLLSLISRLFPFYTTLEAEQGLIEAGARC</sequence>
<evidence type="ECO:0000313" key="1">
    <source>
        <dbReference type="EMBL" id="ROV98727.1"/>
    </source>
</evidence>
<evidence type="ECO:0000313" key="2">
    <source>
        <dbReference type="Proteomes" id="UP000283895"/>
    </source>
</evidence>
<accession>A0A423W5V7</accession>
<keyword evidence="2" id="KW-1185">Reference proteome</keyword>
<comment type="caution">
    <text evidence="1">The sequence shown here is derived from an EMBL/GenBank/DDBJ whole genome shotgun (WGS) entry which is preliminary data.</text>
</comment>
<organism evidence="1 2">
    <name type="scientific">Cytospora schulzeri</name>
    <dbReference type="NCBI Taxonomy" id="448051"/>
    <lineage>
        <taxon>Eukaryota</taxon>
        <taxon>Fungi</taxon>
        <taxon>Dikarya</taxon>
        <taxon>Ascomycota</taxon>
        <taxon>Pezizomycotina</taxon>
        <taxon>Sordariomycetes</taxon>
        <taxon>Sordariomycetidae</taxon>
        <taxon>Diaporthales</taxon>
        <taxon>Cytosporaceae</taxon>
        <taxon>Cytospora</taxon>
    </lineage>
</organism>
<gene>
    <name evidence="1" type="ORF">VMCG_06726</name>
</gene>
<name>A0A423W5V7_9PEZI</name>
<dbReference type="Proteomes" id="UP000283895">
    <property type="component" value="Unassembled WGS sequence"/>
</dbReference>
<dbReference type="EMBL" id="LKEA01000025">
    <property type="protein sequence ID" value="ROV98727.1"/>
    <property type="molecule type" value="Genomic_DNA"/>
</dbReference>
<reference evidence="1 2" key="1">
    <citation type="submission" date="2015-09" db="EMBL/GenBank/DDBJ databases">
        <title>Host preference determinants of Valsa canker pathogens revealed by comparative genomics.</title>
        <authorList>
            <person name="Yin Z."/>
            <person name="Huang L."/>
        </authorList>
    </citation>
    <scope>NUCLEOTIDE SEQUENCE [LARGE SCALE GENOMIC DNA]</scope>
    <source>
        <strain evidence="1 2">03-1</strain>
    </source>
</reference>
<proteinExistence type="predicted"/>